<dbReference type="InterPro" id="IPR036291">
    <property type="entry name" value="NAD(P)-bd_dom_sf"/>
</dbReference>
<dbReference type="EMBL" id="BLSA01000469">
    <property type="protein sequence ID" value="GFP33424.1"/>
    <property type="molecule type" value="Genomic_DNA"/>
</dbReference>
<organism evidence="4 5">
    <name type="scientific">Candidatus Hakubella thermalkaliphila</name>
    <dbReference type="NCBI Taxonomy" id="2754717"/>
    <lineage>
        <taxon>Bacteria</taxon>
        <taxon>Bacillati</taxon>
        <taxon>Actinomycetota</taxon>
        <taxon>Actinomycetota incertae sedis</taxon>
        <taxon>Candidatus Hakubellales</taxon>
        <taxon>Candidatus Hakubellaceae</taxon>
        <taxon>Candidatus Hakubella</taxon>
    </lineage>
</organism>
<dbReference type="PANTHER" id="PTHR43103:SF3">
    <property type="entry name" value="ADP-L-GLYCERO-D-MANNO-HEPTOSE-6-EPIMERASE"/>
    <property type="match status" value="1"/>
</dbReference>
<dbReference type="Pfam" id="PF01370">
    <property type="entry name" value="Epimerase"/>
    <property type="match status" value="1"/>
</dbReference>
<comment type="caution">
    <text evidence="4">The sequence shown here is derived from an EMBL/GenBank/DDBJ whole genome shotgun (WGS) entry which is preliminary data.</text>
</comment>
<dbReference type="PANTHER" id="PTHR43103">
    <property type="entry name" value="NUCLEOSIDE-DIPHOSPHATE-SUGAR EPIMERASE"/>
    <property type="match status" value="1"/>
</dbReference>
<accession>A0A6V8PNS6</accession>
<reference evidence="4 5" key="1">
    <citation type="journal article" date="2020" name="Front. Microbiol.">
        <title>Single-cell genomics of novel Actinobacteria with the Wood-Ljungdahl pathway discovered in a serpentinizing system.</title>
        <authorList>
            <person name="Merino N."/>
            <person name="Kawai M."/>
            <person name="Boyd E.S."/>
            <person name="Colman D.R."/>
            <person name="McGlynn S.E."/>
            <person name="Nealson K.H."/>
            <person name="Kurokawa K."/>
            <person name="Hongoh Y."/>
        </authorList>
    </citation>
    <scope>NUCLEOTIDE SEQUENCE [LARGE SCALE GENOMIC DNA]</scope>
    <source>
        <strain evidence="4 5">S42</strain>
    </source>
</reference>
<dbReference type="SUPFAM" id="SSF51735">
    <property type="entry name" value="NAD(P)-binding Rossmann-fold domains"/>
    <property type="match status" value="1"/>
</dbReference>
<dbReference type="Gene3D" id="3.40.50.720">
    <property type="entry name" value="NAD(P)-binding Rossmann-like Domain"/>
    <property type="match status" value="1"/>
</dbReference>
<evidence type="ECO:0000256" key="2">
    <source>
        <dbReference type="ARBA" id="ARBA00023277"/>
    </source>
</evidence>
<evidence type="ECO:0000256" key="1">
    <source>
        <dbReference type="ARBA" id="ARBA00022857"/>
    </source>
</evidence>
<dbReference type="AlphaFoldDB" id="A0A6V8PNS6"/>
<evidence type="ECO:0000313" key="5">
    <source>
        <dbReference type="Proteomes" id="UP000568877"/>
    </source>
</evidence>
<keyword evidence="2" id="KW-0119">Carbohydrate metabolism</keyword>
<feature type="non-terminal residue" evidence="4">
    <location>
        <position position="144"/>
    </location>
</feature>
<sequence length="144" mass="15855">MCLKAVAVTGGSSFIGKHLIKRLVSEGFDVCILVHEREFKWPGIKSIKGDLITGLGLDELIAGREAVIHVAGCFVQPRHEIFKINVTGTFNLLEKCAEYEIERVVFSSGVALCGEPPGRAWQEDDIPRPNTVYGLSKFLAEKII</sequence>
<feature type="domain" description="NAD-dependent epimerase/dehydratase" evidence="3">
    <location>
        <begin position="6"/>
        <end position="143"/>
    </location>
</feature>
<keyword evidence="1" id="KW-0521">NADP</keyword>
<dbReference type="InterPro" id="IPR001509">
    <property type="entry name" value="Epimerase_deHydtase"/>
</dbReference>
<dbReference type="Proteomes" id="UP000568877">
    <property type="component" value="Unassembled WGS sequence"/>
</dbReference>
<evidence type="ECO:0000259" key="3">
    <source>
        <dbReference type="Pfam" id="PF01370"/>
    </source>
</evidence>
<gene>
    <name evidence="4" type="ORF">HKBW3S42_01760</name>
</gene>
<protein>
    <submittedName>
        <fullName evidence="4">UDP-glucose 4-epimerase</fullName>
    </submittedName>
</protein>
<evidence type="ECO:0000313" key="4">
    <source>
        <dbReference type="EMBL" id="GFP33424.1"/>
    </source>
</evidence>
<proteinExistence type="predicted"/>
<name>A0A6V8PNS6_9ACTN</name>